<accession>L0KUC8</accession>
<evidence type="ECO:0000256" key="6">
    <source>
        <dbReference type="ARBA" id="ARBA00023145"/>
    </source>
</evidence>
<dbReference type="EMBL" id="CP003362">
    <property type="protein sequence ID" value="AGB48721.1"/>
    <property type="molecule type" value="Genomic_DNA"/>
</dbReference>
<keyword evidence="12" id="KW-1133">Transmembrane helix</keyword>
<dbReference type="PANTHER" id="PTHR35809:SF1">
    <property type="entry name" value="ARCHAETIDYLSERINE DECARBOXYLASE PROENZYME-RELATED"/>
    <property type="match status" value="1"/>
</dbReference>
<dbReference type="Proteomes" id="UP000010866">
    <property type="component" value="Chromosome"/>
</dbReference>
<dbReference type="HOGENOM" id="CLU_072492_1_0_2"/>
<evidence type="ECO:0000313" key="14">
    <source>
        <dbReference type="Proteomes" id="UP000010866"/>
    </source>
</evidence>
<dbReference type="GO" id="GO:0008654">
    <property type="term" value="P:phospholipid biosynthetic process"/>
    <property type="evidence" value="ECO:0007669"/>
    <property type="project" value="UniProtKB-UniRule"/>
</dbReference>
<evidence type="ECO:0000256" key="9">
    <source>
        <dbReference type="ARBA" id="ARBA00023264"/>
    </source>
</evidence>
<comment type="cofactor">
    <cofactor evidence="11">
        <name>pyruvate</name>
        <dbReference type="ChEBI" id="CHEBI:15361"/>
    </cofactor>
    <text evidence="11">Binds 1 pyruvoyl group covalently per subunit.</text>
</comment>
<feature type="transmembrane region" description="Helical" evidence="12">
    <location>
        <begin position="7"/>
        <end position="26"/>
    </location>
</feature>
<evidence type="ECO:0000256" key="7">
    <source>
        <dbReference type="ARBA" id="ARBA00023209"/>
    </source>
</evidence>
<keyword evidence="10 11" id="KW-0670">Pyruvate</keyword>
<dbReference type="GO" id="GO:0005886">
    <property type="term" value="C:plasma membrane"/>
    <property type="evidence" value="ECO:0007669"/>
    <property type="project" value="UniProtKB-SubCell"/>
</dbReference>
<dbReference type="GO" id="GO:0004609">
    <property type="term" value="F:phosphatidylserine decarboxylase activity"/>
    <property type="evidence" value="ECO:0007669"/>
    <property type="project" value="InterPro"/>
</dbReference>
<evidence type="ECO:0000256" key="1">
    <source>
        <dbReference type="ARBA" id="ARBA00022475"/>
    </source>
</evidence>
<dbReference type="OrthoDB" id="50255at2157"/>
<dbReference type="InterPro" id="IPR033175">
    <property type="entry name" value="PSD-A"/>
</dbReference>
<evidence type="ECO:0000256" key="3">
    <source>
        <dbReference type="ARBA" id="ARBA00022793"/>
    </source>
</evidence>
<proteinExistence type="inferred from homology"/>
<evidence type="ECO:0000256" key="5">
    <source>
        <dbReference type="ARBA" id="ARBA00023136"/>
    </source>
</evidence>
<keyword evidence="4 11" id="KW-0443">Lipid metabolism</keyword>
<keyword evidence="2 11" id="KW-0444">Lipid biosynthesis</keyword>
<keyword evidence="14" id="KW-1185">Reference proteome</keyword>
<feature type="transmembrane region" description="Helical" evidence="12">
    <location>
        <begin position="32"/>
        <end position="50"/>
    </location>
</feature>
<comment type="catalytic activity">
    <reaction evidence="11">
        <text>archaetidylserine + H(+) = archaetidylethanolamine + CO2</text>
        <dbReference type="Rhea" id="RHEA:51488"/>
        <dbReference type="ChEBI" id="CHEBI:15378"/>
        <dbReference type="ChEBI" id="CHEBI:16526"/>
        <dbReference type="ChEBI" id="CHEBI:71517"/>
        <dbReference type="ChEBI" id="CHEBI:134176"/>
    </reaction>
</comment>
<keyword evidence="1 11" id="KW-1003">Cell membrane</keyword>
<evidence type="ECO:0000256" key="4">
    <source>
        <dbReference type="ARBA" id="ARBA00023098"/>
    </source>
</evidence>
<evidence type="ECO:0000256" key="2">
    <source>
        <dbReference type="ARBA" id="ARBA00022516"/>
    </source>
</evidence>
<reference evidence="14" key="1">
    <citation type="submission" date="2012-02" db="EMBL/GenBank/DDBJ databases">
        <title>Complete sequence of chromosome of Methanomethylovorans hollandica DSM 15978.</title>
        <authorList>
            <person name="Lucas S."/>
            <person name="Copeland A."/>
            <person name="Lapidus A."/>
            <person name="Glavina del Rio T."/>
            <person name="Dalin E."/>
            <person name="Tice H."/>
            <person name="Bruce D."/>
            <person name="Goodwin L."/>
            <person name="Pitluck S."/>
            <person name="Peters L."/>
            <person name="Mikhailova N."/>
            <person name="Held B."/>
            <person name="Kyrpides N."/>
            <person name="Mavromatis K."/>
            <person name="Ivanova N."/>
            <person name="Brettin T."/>
            <person name="Detter J.C."/>
            <person name="Han C."/>
            <person name="Larimer F."/>
            <person name="Land M."/>
            <person name="Hauser L."/>
            <person name="Markowitz V."/>
            <person name="Cheng J.-F."/>
            <person name="Hugenholtz P."/>
            <person name="Woyke T."/>
            <person name="Wu D."/>
            <person name="Spring S."/>
            <person name="Schroeder M."/>
            <person name="Brambilla E."/>
            <person name="Klenk H.-P."/>
            <person name="Eisen J.A."/>
        </authorList>
    </citation>
    <scope>NUCLEOTIDE SEQUENCE [LARGE SCALE GENOMIC DNA]</scope>
    <source>
        <strain evidence="14">DSM 15978 / NBRC 107637 / DMS1</strain>
    </source>
</reference>
<dbReference type="PROSITE" id="PS51257">
    <property type="entry name" value="PROKAR_LIPOPROTEIN"/>
    <property type="match status" value="1"/>
</dbReference>
<dbReference type="PANTHER" id="PTHR35809">
    <property type="entry name" value="ARCHAETIDYLSERINE DECARBOXYLASE PROENZYME-RELATED"/>
    <property type="match status" value="1"/>
</dbReference>
<dbReference type="HAMAP" id="MF_00664">
    <property type="entry name" value="PS_decarb_PSD_A"/>
    <property type="match status" value="1"/>
</dbReference>
<name>L0KUC8_METHD</name>
<keyword evidence="12" id="KW-0812">Transmembrane</keyword>
<dbReference type="RefSeq" id="WP_015323890.1">
    <property type="nucleotide sequence ID" value="NC_019977.1"/>
</dbReference>
<feature type="active site" description="Schiff-base intermediate with substrate; via pyruvic acid" evidence="11">
    <location>
        <position position="171"/>
    </location>
</feature>
<sequence precursor="true">MLAKGSFPWILTILGITSCFALAAYFTEYPYAKAGFTTGLLVLIFLFIFFRDPERYSVEGEECMISPADGRIVDIRGRKLCIFMNFQNVHVNRAPLQGKVTFMEYKKGGYIPAFCKDSHRNERQHIFIDTEHGEIEVVQIAGTITRRIVPYIKEGDFMEKGQRIGMIRFGSRVDVTVPDNFVIECNKGDKVYAGRTSIARLKQKE</sequence>
<keyword evidence="5 11" id="KW-0472">Membrane</keyword>
<keyword evidence="8 11" id="KW-0456">Lyase</keyword>
<evidence type="ECO:0000256" key="8">
    <source>
        <dbReference type="ARBA" id="ARBA00023239"/>
    </source>
</evidence>
<keyword evidence="9 11" id="KW-1208">Phospholipid metabolism</keyword>
<evidence type="ECO:0000313" key="13">
    <source>
        <dbReference type="EMBL" id="AGB48721.1"/>
    </source>
</evidence>
<evidence type="ECO:0000256" key="12">
    <source>
        <dbReference type="SAM" id="Phobius"/>
    </source>
</evidence>
<dbReference type="GeneID" id="14407560"/>
<keyword evidence="7 11" id="KW-0594">Phospholipid biosynthesis</keyword>
<gene>
    <name evidence="11" type="primary">asd</name>
    <name evidence="13" type="ordered locus">Metho_0454</name>
</gene>
<comment type="subcellular location">
    <subcellularLocation>
        <location evidence="11">Cell membrane</location>
        <topology evidence="11">Peripheral membrane protein</topology>
    </subcellularLocation>
</comment>
<dbReference type="InterPro" id="IPR003817">
    <property type="entry name" value="PS_Dcarbxylase"/>
</dbReference>
<protein>
    <recommendedName>
        <fullName evidence="11">Putative archaetidylserine decarboxylase proenzyme</fullName>
        <ecNumber evidence="11">4.1.1.-</ecNumber>
    </recommendedName>
    <component>
        <recommendedName>
            <fullName evidence="11">Archaetidylserine decarboxylase alpha chain</fullName>
        </recommendedName>
    </component>
    <component>
        <recommendedName>
            <fullName evidence="11">Archaetidylserine decarboxylase beta chain</fullName>
        </recommendedName>
    </component>
</protein>
<feature type="modified residue" description="Pyruvic acid (Ser); by autocatalysis" evidence="11">
    <location>
        <position position="171"/>
    </location>
</feature>
<dbReference type="Pfam" id="PF02666">
    <property type="entry name" value="PS_Dcarbxylase"/>
    <property type="match status" value="1"/>
</dbReference>
<feature type="site" description="Cleavage (non-hydrolytic); by autocatalysis" evidence="11">
    <location>
        <begin position="170"/>
        <end position="171"/>
    </location>
</feature>
<dbReference type="STRING" id="867904.Metho_0454"/>
<organism evidence="13 14">
    <name type="scientific">Methanomethylovorans hollandica (strain DSM 15978 / NBRC 107637 / DMS1)</name>
    <dbReference type="NCBI Taxonomy" id="867904"/>
    <lineage>
        <taxon>Archaea</taxon>
        <taxon>Methanobacteriati</taxon>
        <taxon>Methanobacteriota</taxon>
        <taxon>Stenosarchaea group</taxon>
        <taxon>Methanomicrobia</taxon>
        <taxon>Methanosarcinales</taxon>
        <taxon>Methanosarcinaceae</taxon>
        <taxon>Methanomethylovorans</taxon>
    </lineage>
</organism>
<keyword evidence="3 11" id="KW-0210">Decarboxylase</keyword>
<comment type="similarity">
    <text evidence="11">Belongs to the phosphatidylserine decarboxylase family. PSD-A subfamily.</text>
</comment>
<dbReference type="EC" id="4.1.1.-" evidence="11"/>
<feature type="chain" id="PRO_5023295770" description="Archaetidylserine decarboxylase beta chain" evidence="11">
    <location>
        <begin position="1"/>
        <end position="170"/>
    </location>
</feature>
<dbReference type="NCBIfam" id="NF003685">
    <property type="entry name" value="PRK05305.2-5"/>
    <property type="match status" value="1"/>
</dbReference>
<comment type="subunit">
    <text evidence="11">Heterodimer of a large membrane-associated beta subunit and a small pyruvoyl-containing alpha subunit.</text>
</comment>
<evidence type="ECO:0000256" key="10">
    <source>
        <dbReference type="ARBA" id="ARBA00023317"/>
    </source>
</evidence>
<dbReference type="AlphaFoldDB" id="L0KUC8"/>
<dbReference type="KEGG" id="mhz:Metho_0454"/>
<comment type="PTM">
    <text evidence="11">Is synthesized initially as an inactive proenzyme. Formation of the active enzyme involves a self-maturation process in which the active site pyruvoyl group is generated from an internal serine residue via an autocatalytic post-translational modification. Two non-identical subunits are generated from the proenzyme in this reaction, and the pyruvate is formed at the N-terminus of the alpha chain, which is derived from the carboxyl end of the proenzyme. The post-translation cleavage follows an unusual pathway, termed non-hydrolytic serinolysis, in which the side chain hydroxyl group of the serine supplies its oxygen atom to form the C-terminus of the beta chain, while the remainder of the serine residue undergoes an oxidative deamination to produce ammonia and the pyruvoyl prosthetic group on the alpha chain.</text>
</comment>
<comment type="function">
    <text evidence="11">Catalyzes the formation of archaetidylethanolamine (PtdEtn) from archaetidylserine (PtdSer).</text>
</comment>
<feature type="chain" id="PRO_5023295769" description="Archaetidylserine decarboxylase alpha chain" evidence="11">
    <location>
        <begin position="171"/>
        <end position="205"/>
    </location>
</feature>
<keyword evidence="6 11" id="KW-0865">Zymogen</keyword>
<evidence type="ECO:0000256" key="11">
    <source>
        <dbReference type="HAMAP-Rule" id="MF_00664"/>
    </source>
</evidence>